<feature type="domain" description="Amidohydrolase-related" evidence="6">
    <location>
        <begin position="29"/>
        <end position="338"/>
    </location>
</feature>
<evidence type="ECO:0000256" key="2">
    <source>
        <dbReference type="ARBA" id="ARBA00008829"/>
    </source>
</evidence>
<evidence type="ECO:0000256" key="3">
    <source>
        <dbReference type="ARBA" id="ARBA00022553"/>
    </source>
</evidence>
<dbReference type="SUPFAM" id="SSF51338">
    <property type="entry name" value="Composite domain of metallo-dependent hydrolases"/>
    <property type="match status" value="1"/>
</dbReference>
<dbReference type="InterPro" id="IPR006680">
    <property type="entry name" value="Amidohydro-rel"/>
</dbReference>
<gene>
    <name evidence="7" type="ORF">PGUG_02349</name>
</gene>
<keyword evidence="3" id="KW-0597">Phosphoprotein</keyword>
<dbReference type="AlphaFoldDB" id="A5DGE8"/>
<dbReference type="VEuPathDB" id="FungiDB:PGUG_02349"/>
<dbReference type="SUPFAM" id="SSF51556">
    <property type="entry name" value="Metallo-dependent hydrolases"/>
    <property type="match status" value="1"/>
</dbReference>
<evidence type="ECO:0000256" key="5">
    <source>
        <dbReference type="ARBA" id="ARBA00039113"/>
    </source>
</evidence>
<dbReference type="GeneID" id="5126854"/>
<accession>A5DGE8</accession>
<protein>
    <recommendedName>
        <fullName evidence="5">dihydropyrimidinase</fullName>
        <ecNumber evidence="5">3.5.2.2</ecNumber>
    </recommendedName>
</protein>
<evidence type="ECO:0000259" key="6">
    <source>
        <dbReference type="Pfam" id="PF01979"/>
    </source>
</evidence>
<dbReference type="EC" id="3.5.2.2" evidence="5"/>
<dbReference type="EMBL" id="CH408157">
    <property type="protein sequence ID" value="EDK38251.1"/>
    <property type="molecule type" value="Genomic_DNA"/>
</dbReference>
<dbReference type="STRING" id="294746.A5DGE8"/>
<dbReference type="InterPro" id="IPR032466">
    <property type="entry name" value="Metal_Hydrolase"/>
</dbReference>
<dbReference type="Gene3D" id="2.30.40.10">
    <property type="entry name" value="Urease, subunit C, domain 1"/>
    <property type="match status" value="1"/>
</dbReference>
<dbReference type="Pfam" id="PF01979">
    <property type="entry name" value="Amidohydro_1"/>
    <property type="match status" value="1"/>
</dbReference>
<dbReference type="OMA" id="EYTPFEG"/>
<organism evidence="7 8">
    <name type="scientific">Meyerozyma guilliermondii (strain ATCC 6260 / CBS 566 / DSM 6381 / JCM 1539 / NBRC 10279 / NRRL Y-324)</name>
    <name type="common">Yeast</name>
    <name type="synonym">Candida guilliermondii</name>
    <dbReference type="NCBI Taxonomy" id="294746"/>
    <lineage>
        <taxon>Eukaryota</taxon>
        <taxon>Fungi</taxon>
        <taxon>Dikarya</taxon>
        <taxon>Ascomycota</taxon>
        <taxon>Saccharomycotina</taxon>
        <taxon>Pichiomycetes</taxon>
        <taxon>Debaryomycetaceae</taxon>
        <taxon>Meyerozyma</taxon>
    </lineage>
</organism>
<dbReference type="InParanoid" id="A5DGE8"/>
<evidence type="ECO:0000256" key="1">
    <source>
        <dbReference type="ARBA" id="ARBA00001947"/>
    </source>
</evidence>
<name>A5DGE8_PICGU</name>
<dbReference type="eggNOG" id="KOG2584">
    <property type="taxonomic scope" value="Eukaryota"/>
</dbReference>
<dbReference type="GO" id="GO:0004157">
    <property type="term" value="F:dihydropyrimidinase activity"/>
    <property type="evidence" value="ECO:0007669"/>
    <property type="project" value="UniProtKB-EC"/>
</dbReference>
<dbReference type="PANTHER" id="PTHR11647">
    <property type="entry name" value="HYDRANTOINASE/DIHYDROPYRIMIDINASE FAMILY MEMBER"/>
    <property type="match status" value="1"/>
</dbReference>
<reference evidence="7 8" key="1">
    <citation type="journal article" date="2009" name="Nature">
        <title>Evolution of pathogenicity and sexual reproduction in eight Candida genomes.</title>
        <authorList>
            <person name="Butler G."/>
            <person name="Rasmussen M.D."/>
            <person name="Lin M.F."/>
            <person name="Santos M.A."/>
            <person name="Sakthikumar S."/>
            <person name="Munro C.A."/>
            <person name="Rheinbay E."/>
            <person name="Grabherr M."/>
            <person name="Forche A."/>
            <person name="Reedy J.L."/>
            <person name="Agrafioti I."/>
            <person name="Arnaud M.B."/>
            <person name="Bates S."/>
            <person name="Brown A.J."/>
            <person name="Brunke S."/>
            <person name="Costanzo M.C."/>
            <person name="Fitzpatrick D.A."/>
            <person name="de Groot P.W."/>
            <person name="Harris D."/>
            <person name="Hoyer L.L."/>
            <person name="Hube B."/>
            <person name="Klis F.M."/>
            <person name="Kodira C."/>
            <person name="Lennard N."/>
            <person name="Logue M.E."/>
            <person name="Martin R."/>
            <person name="Neiman A.M."/>
            <person name="Nikolaou E."/>
            <person name="Quail M.A."/>
            <person name="Quinn J."/>
            <person name="Santos M.C."/>
            <person name="Schmitzberger F.F."/>
            <person name="Sherlock G."/>
            <person name="Shah P."/>
            <person name="Silverstein K.A."/>
            <person name="Skrzypek M.S."/>
            <person name="Soll D."/>
            <person name="Staggs R."/>
            <person name="Stansfield I."/>
            <person name="Stumpf M.P."/>
            <person name="Sudbery P.E."/>
            <person name="Srikantha T."/>
            <person name="Zeng Q."/>
            <person name="Berman J."/>
            <person name="Berriman M."/>
            <person name="Heitman J."/>
            <person name="Gow N.A."/>
            <person name="Lorenz M.C."/>
            <person name="Birren B.W."/>
            <person name="Kellis M."/>
            <person name="Cuomo C.A."/>
        </authorList>
    </citation>
    <scope>NUCLEOTIDE SEQUENCE [LARGE SCALE GENOMIC DNA]</scope>
    <source>
        <strain evidence="8">ATCC 6260 / CBS 566 / DSM 6381 / JCM 1539 / NBRC 10279 / NRRL Y-324</strain>
    </source>
</reference>
<keyword evidence="8" id="KW-1185">Reference proteome</keyword>
<dbReference type="Gene3D" id="3.20.20.140">
    <property type="entry name" value="Metal-dependent hydrolases"/>
    <property type="match status" value="1"/>
</dbReference>
<proteinExistence type="inferred from homology"/>
<dbReference type="PANTHER" id="PTHR11647:SF1">
    <property type="entry name" value="COLLAPSIN RESPONSE MEDIATOR PROTEIN"/>
    <property type="match status" value="1"/>
</dbReference>
<dbReference type="InterPro" id="IPR011059">
    <property type="entry name" value="Metal-dep_hydrolase_composite"/>
</dbReference>
<dbReference type="InterPro" id="IPR050378">
    <property type="entry name" value="Metallo-dep_Hydrolases_sf"/>
</dbReference>
<dbReference type="HOGENOM" id="CLU_015572_2_0_1"/>
<dbReference type="OrthoDB" id="1924787at2759"/>
<comment type="catalytic activity">
    <reaction evidence="4">
        <text>5,6-dihydrouracil + H2O = 3-(carbamoylamino)propanoate + H(+)</text>
        <dbReference type="Rhea" id="RHEA:16121"/>
        <dbReference type="ChEBI" id="CHEBI:11892"/>
        <dbReference type="ChEBI" id="CHEBI:15377"/>
        <dbReference type="ChEBI" id="CHEBI:15378"/>
        <dbReference type="ChEBI" id="CHEBI:15901"/>
        <dbReference type="EC" id="3.5.2.2"/>
    </reaction>
</comment>
<comment type="similarity">
    <text evidence="2">Belongs to the metallo-dependent hydrolases superfamily. Hydantoinase/dihydropyrimidinase family.</text>
</comment>
<evidence type="ECO:0000313" key="8">
    <source>
        <dbReference type="Proteomes" id="UP000001997"/>
    </source>
</evidence>
<sequence>MLYCDYSLHLVMYKIEKDCLEQQLTLLAEEGKVTSIKLFMTYPKLQMRDYDLMTVLYYARKCGITVMLHAENGDMIQWMIDSLEEQGHTEPYYHAISRPSIFEGEATNRAIVMSEAMDSPVLFVHVSAPEAIRSIREARSRGLSVFAETCPQYLLLKAEDLKRIHCHDPFEGAKYLCSPPPRHSEKDQQAVWNGLEDNSITIFSSDHCPTKYHSEDGKRIAFKNGHNGEFKWIPNGCPGVETRLALLASFGVLEKKISWTKFVELNCINPAKLYGLYPQKGTLNPGVSDADIVIWYPEGTYKNSISSKNLHTECDYTPFEGFNIHNWPRYNILKGKVVFEEGKFTDDASKSGAFVPRGKSQLAVPTNKWISEWRPSYM</sequence>
<dbReference type="KEGG" id="pgu:PGUG_02349"/>
<evidence type="ECO:0000313" key="7">
    <source>
        <dbReference type="EMBL" id="EDK38251.1"/>
    </source>
</evidence>
<comment type="cofactor">
    <cofactor evidence="1">
        <name>Zn(2+)</name>
        <dbReference type="ChEBI" id="CHEBI:29105"/>
    </cofactor>
</comment>
<dbReference type="RefSeq" id="XP_001484620.1">
    <property type="nucleotide sequence ID" value="XM_001484570.1"/>
</dbReference>
<evidence type="ECO:0000256" key="4">
    <source>
        <dbReference type="ARBA" id="ARBA00036696"/>
    </source>
</evidence>
<dbReference type="Proteomes" id="UP000001997">
    <property type="component" value="Unassembled WGS sequence"/>
</dbReference>
<dbReference type="FunFam" id="3.20.20.140:FF:000217">
    <property type="entry name" value="Dihydropyrimidinase-related protein 1"/>
    <property type="match status" value="1"/>
</dbReference>